<dbReference type="ExpressionAtlas" id="A0A178WA35">
    <property type="expression patterns" value="baseline and differential"/>
</dbReference>
<reference evidence="4" key="1">
    <citation type="journal article" date="2016" name="Proc. Natl. Acad. Sci. U.S.A.">
        <title>Chromosome-level assembly of Arabidopsis thaliana Ler reveals the extent of translocation and inversion polymorphisms.</title>
        <authorList>
            <person name="Zapata L."/>
            <person name="Ding J."/>
            <person name="Willing E.M."/>
            <person name="Hartwig B."/>
            <person name="Bezdan D."/>
            <person name="Jiao W.B."/>
            <person name="Patel V."/>
            <person name="Velikkakam James G."/>
            <person name="Koornneef M."/>
            <person name="Ossowski S."/>
            <person name="Schneeberger K."/>
        </authorList>
    </citation>
    <scope>NUCLEOTIDE SEQUENCE [LARGE SCALE GENOMIC DNA]</scope>
    <source>
        <strain evidence="4">cv. Landsberg erecta</strain>
    </source>
</reference>
<dbReference type="InterPro" id="IPR036047">
    <property type="entry name" value="F-box-like_dom_sf"/>
</dbReference>
<dbReference type="Pfam" id="PF08268">
    <property type="entry name" value="FBA_3"/>
    <property type="match status" value="1"/>
</dbReference>
<dbReference type="InterPro" id="IPR001810">
    <property type="entry name" value="F-box_dom"/>
</dbReference>
<sequence>MEQREEKTENIQRKRSRGKSSSSSLPLDLTSEIFSRLPAKSVVRFRCVSKLWSSITTAPYFTNSFETRPNLMFFFKEGDKFFVFTIPQHNQNPNESYSYSSSEIIDSYHTTYPKRCCVTTLTESVHGLIFFRKAATPIIWNPTMRKFKPLRKLDERWKNIKVSLGYDPVDGKHKVVCMPYGNAFYECRVLTLGSDQEWRTVKTNHKNSPFTFHGGVCYRQSRCINGVIYYRADTNSGRVILSFDVRSERFDVIELPWDENFGLVMMMSYKGRLACLGFNHEKNSRSLWVLEDVEKREWSCHTYLPISHYEPGLENYFNLTGITNDGELIYVPNTVLERFHVIYFDAIRETFRRVIYKGVADKGFRLRNGLEDKPIRRLHFFPNHIETLMSL</sequence>
<dbReference type="Proteomes" id="UP000078284">
    <property type="component" value="Chromosome 1"/>
</dbReference>
<dbReference type="AlphaFoldDB" id="A0A178WA35"/>
<feature type="compositionally biased region" description="Basic and acidic residues" evidence="1">
    <location>
        <begin position="1"/>
        <end position="12"/>
    </location>
</feature>
<evidence type="ECO:0000259" key="2">
    <source>
        <dbReference type="PROSITE" id="PS50181"/>
    </source>
</evidence>
<dbReference type="PROSITE" id="PS50181">
    <property type="entry name" value="FBOX"/>
    <property type="match status" value="1"/>
</dbReference>
<feature type="region of interest" description="Disordered" evidence="1">
    <location>
        <begin position="1"/>
        <end position="25"/>
    </location>
</feature>
<dbReference type="SMART" id="SM00256">
    <property type="entry name" value="FBOX"/>
    <property type="match status" value="1"/>
</dbReference>
<dbReference type="SUPFAM" id="SSF81383">
    <property type="entry name" value="F-box domain"/>
    <property type="match status" value="1"/>
</dbReference>
<dbReference type="NCBIfam" id="TIGR01640">
    <property type="entry name" value="F_box_assoc_1"/>
    <property type="match status" value="1"/>
</dbReference>
<comment type="caution">
    <text evidence="3">The sequence shown here is derived from an EMBL/GenBank/DDBJ whole genome shotgun (WGS) entry which is preliminary data.</text>
</comment>
<evidence type="ECO:0000313" key="4">
    <source>
        <dbReference type="Proteomes" id="UP000078284"/>
    </source>
</evidence>
<accession>A0A178WA35</accession>
<organism evidence="3 4">
    <name type="scientific">Arabidopsis thaliana</name>
    <name type="common">Mouse-ear cress</name>
    <dbReference type="NCBI Taxonomy" id="3702"/>
    <lineage>
        <taxon>Eukaryota</taxon>
        <taxon>Viridiplantae</taxon>
        <taxon>Streptophyta</taxon>
        <taxon>Embryophyta</taxon>
        <taxon>Tracheophyta</taxon>
        <taxon>Spermatophyta</taxon>
        <taxon>Magnoliopsida</taxon>
        <taxon>eudicotyledons</taxon>
        <taxon>Gunneridae</taxon>
        <taxon>Pentapetalae</taxon>
        <taxon>rosids</taxon>
        <taxon>malvids</taxon>
        <taxon>Brassicales</taxon>
        <taxon>Brassicaceae</taxon>
        <taxon>Camelineae</taxon>
        <taxon>Arabidopsis</taxon>
    </lineage>
</organism>
<protein>
    <recommendedName>
        <fullName evidence="2">F-box domain-containing protein</fullName>
    </recommendedName>
</protein>
<dbReference type="InterPro" id="IPR013187">
    <property type="entry name" value="F-box-assoc_dom_typ3"/>
</dbReference>
<dbReference type="InterPro" id="IPR017451">
    <property type="entry name" value="F-box-assoc_interact_dom"/>
</dbReference>
<dbReference type="Pfam" id="PF00646">
    <property type="entry name" value="F-box"/>
    <property type="match status" value="1"/>
</dbReference>
<proteinExistence type="predicted"/>
<evidence type="ECO:0000256" key="1">
    <source>
        <dbReference type="SAM" id="MobiDB-lite"/>
    </source>
</evidence>
<dbReference type="PANTHER" id="PTHR31111:SF42">
    <property type="entry name" value="F-BOX DOMAIN-CONTAINING PROTEIN"/>
    <property type="match status" value="1"/>
</dbReference>
<dbReference type="PANTHER" id="PTHR31111">
    <property type="entry name" value="BNAA05G37150D PROTEIN-RELATED"/>
    <property type="match status" value="1"/>
</dbReference>
<evidence type="ECO:0000313" key="3">
    <source>
        <dbReference type="EMBL" id="OAP15218.1"/>
    </source>
</evidence>
<dbReference type="CDD" id="cd22157">
    <property type="entry name" value="F-box_AtFBW1-like"/>
    <property type="match status" value="1"/>
</dbReference>
<gene>
    <name evidence="3" type="ordered locus">AXX17_At1g41800</name>
</gene>
<feature type="domain" description="F-box" evidence="2">
    <location>
        <begin position="19"/>
        <end position="68"/>
    </location>
</feature>
<dbReference type="Gene3D" id="1.20.1280.50">
    <property type="match status" value="1"/>
</dbReference>
<name>A0A178WA35_ARATH</name>
<dbReference type="EMBL" id="LUHQ01000001">
    <property type="protein sequence ID" value="OAP15218.1"/>
    <property type="molecule type" value="Genomic_DNA"/>
</dbReference>